<dbReference type="GO" id="GO:0009244">
    <property type="term" value="P:lipopolysaccharide core region biosynthetic process"/>
    <property type="evidence" value="ECO:0007669"/>
    <property type="project" value="TreeGrafter"/>
</dbReference>
<gene>
    <name evidence="3" type="ORF">ICHIAU1_03380</name>
</gene>
<keyword evidence="2 3" id="KW-0808">Transferase</keyword>
<dbReference type="InterPro" id="IPR051199">
    <property type="entry name" value="LPS_LOS_Heptosyltrfase"/>
</dbReference>
<dbReference type="Gene3D" id="3.40.50.2000">
    <property type="entry name" value="Glycogen Phosphorylase B"/>
    <property type="match status" value="2"/>
</dbReference>
<dbReference type="EMBL" id="AP022345">
    <property type="protein sequence ID" value="BBU68055.1"/>
    <property type="molecule type" value="Genomic_DNA"/>
</dbReference>
<dbReference type="PANTHER" id="PTHR30160">
    <property type="entry name" value="TETRAACYLDISACCHARIDE 4'-KINASE-RELATED"/>
    <property type="match status" value="1"/>
</dbReference>
<dbReference type="GO" id="GO:0008713">
    <property type="term" value="F:ADP-heptose-lipopolysaccharide heptosyltransferase activity"/>
    <property type="evidence" value="ECO:0007669"/>
    <property type="project" value="TreeGrafter"/>
</dbReference>
<dbReference type="Pfam" id="PF01075">
    <property type="entry name" value="Glyco_transf_9"/>
    <property type="match status" value="1"/>
</dbReference>
<evidence type="ECO:0000256" key="2">
    <source>
        <dbReference type="ARBA" id="ARBA00022679"/>
    </source>
</evidence>
<protein>
    <submittedName>
        <fullName evidence="3">Glycosyl transferase family 9</fullName>
    </submittedName>
</protein>
<dbReference type="GO" id="GO:0005829">
    <property type="term" value="C:cytosol"/>
    <property type="evidence" value="ECO:0007669"/>
    <property type="project" value="TreeGrafter"/>
</dbReference>
<proteinExistence type="predicted"/>
<evidence type="ECO:0000313" key="3">
    <source>
        <dbReference type="EMBL" id="BBU68055.1"/>
    </source>
</evidence>
<accession>A0A7R6QZI0</accession>
<dbReference type="PANTHER" id="PTHR30160:SF7">
    <property type="entry name" value="ADP-HEPTOSE--LPS HEPTOSYLTRANSFERASE 2"/>
    <property type="match status" value="1"/>
</dbReference>
<sequence>MIYILLTWLLAPIWWPISQFCKWRCPQPQRILIAEIAGIGDVVCSTAVFSAVRSRYPDAHIALMVDDIAADLARAIPAVNQVIAFRAANQRGLRGRLALMRQFMGFDTFVCLIPSAAQLTAACWAALPRRYSVLPDVAVRSYAWLLPLMTQTTAHQSGSNFVCTQLKLLATLGIQGNPVNRELPVSEAAKAEAALLINNHHDWIGLAIGSGQGIKAIQPEVLKEVIRGLLSNPGRGVVLIGGKKEQALAKTFIDDIAPNVRCINAVGRLSLDKLPGMLQKLSVFIGVDSGVTYMADALNVPLVYLPGPASPADQGPLRAPRITLQKTLDCAPCSRVFVTPNQCVANNHACIDSFSASEILEAVDTLLKGALNGAD</sequence>
<evidence type="ECO:0000313" key="4">
    <source>
        <dbReference type="Proteomes" id="UP000463961"/>
    </source>
</evidence>
<dbReference type="SUPFAM" id="SSF53756">
    <property type="entry name" value="UDP-Glycosyltransferase/glycogen phosphorylase"/>
    <property type="match status" value="1"/>
</dbReference>
<name>A0A7R6QZI0_9RHOO</name>
<reference evidence="4" key="1">
    <citation type="submission" date="2020-01" db="EMBL/GenBank/DDBJ databases">
        <title>Phosphoaccumulans saitamaens gen. nov., sp. nov., a polyphosphate accumulating bacterium isolated from surface river water.</title>
        <authorList>
            <person name="Watanabe K."/>
            <person name="Suda W."/>
        </authorList>
    </citation>
    <scope>NUCLEOTIDE SEQUENCE [LARGE SCALE GENOMIC DNA]</scope>
    <source>
        <strain evidence="4">ICHIAU1</strain>
    </source>
</reference>
<dbReference type="Proteomes" id="UP000463961">
    <property type="component" value="Chromosome"/>
</dbReference>
<dbReference type="CDD" id="cd03789">
    <property type="entry name" value="GT9_LPS_heptosyltransferase"/>
    <property type="match status" value="1"/>
</dbReference>
<dbReference type="RefSeq" id="WP_162049002.1">
    <property type="nucleotide sequence ID" value="NZ_AP022345.1"/>
</dbReference>
<dbReference type="AlphaFoldDB" id="A0A7R6QZI0"/>
<keyword evidence="1" id="KW-0328">Glycosyltransferase</keyword>
<dbReference type="OrthoDB" id="9811138at2"/>
<keyword evidence="4" id="KW-1185">Reference proteome</keyword>
<organism evidence="3 4">
    <name type="scientific">Fluviibacter phosphoraccumulans</name>
    <dbReference type="NCBI Taxonomy" id="1751046"/>
    <lineage>
        <taxon>Bacteria</taxon>
        <taxon>Pseudomonadati</taxon>
        <taxon>Pseudomonadota</taxon>
        <taxon>Betaproteobacteria</taxon>
        <taxon>Rhodocyclales</taxon>
        <taxon>Fluviibacteraceae</taxon>
        <taxon>Fluviibacter</taxon>
    </lineage>
</organism>
<dbReference type="InterPro" id="IPR002201">
    <property type="entry name" value="Glyco_trans_9"/>
</dbReference>
<evidence type="ECO:0000256" key="1">
    <source>
        <dbReference type="ARBA" id="ARBA00022676"/>
    </source>
</evidence>